<dbReference type="Proteomes" id="UP000433471">
    <property type="component" value="Segment"/>
</dbReference>
<keyword evidence="2" id="KW-1185">Reference proteome</keyword>
<sequence length="396" mass="45764">MANNIGFTPSNHFEIIKLTLTDRYGNEWDIKDFLIEMNIYHSLFQMTSTGNLIVGDPSNIRFNQAIFGGELITIKYKNAGMDKTTELKYVVKCHGEQIQMNMAAAIRYQLITEEAFIDSQKTYSIPFNGDYGSLVKTLLKYTQTEKKISVGISTINNKQTSAMPYCSPLTGIRWACSRAYGLDKTPFLFYEDVEGYNFKSIGELLSLPSSGKFYYEPLGLTDDDGLRQLFTIRKLEFKRNTFNHHELAKSLPNRNQFFFDPRNKSCEKVSTSYESIFNSVPTLEKNKIPYMLQDSAIVWQGKLDDNSHSFKVYRDYFVQILDQFGFKFVTLAGDHLRVGYVYEFDPINTEVTIDGKKYPETFIRGRYLLTNIKRTFTTKEYTTSCEIIKDSLFKEV</sequence>
<name>A0A6B9JAW1_9CAUD</name>
<protein>
    <submittedName>
        <fullName evidence="1">Uncharacterized protein</fullName>
    </submittedName>
</protein>
<organism evidence="1 2">
    <name type="scientific">Vibrio phage vB_VchM_Kuja</name>
    <dbReference type="NCBI Taxonomy" id="2686437"/>
    <lineage>
        <taxon>Viruses</taxon>
        <taxon>Duplodnaviria</taxon>
        <taxon>Heunggongvirae</taxon>
        <taxon>Uroviricota</taxon>
        <taxon>Caudoviricetes</taxon>
        <taxon>Pantevenvirales</taxon>
        <taxon>Ackermannviridae</taxon>
        <taxon>Kujavirus</taxon>
        <taxon>Kujavirus kuja</taxon>
    </lineage>
</organism>
<gene>
    <name evidence="1" type="ORF">Kuja_1150</name>
</gene>
<reference evidence="1 2" key="1">
    <citation type="submission" date="2019-11" db="EMBL/GenBank/DDBJ databases">
        <title>Characterization of a novel member of the family Ackermannviridae.</title>
        <authorList>
            <person name="Maina A.N."/>
            <person name="Mwaura F.B."/>
            <person name="Jumba M."/>
        </authorList>
    </citation>
    <scope>NUCLEOTIDE SEQUENCE [LARGE SCALE GENOMIC DNA]</scope>
</reference>
<accession>A0A6B9JAW1</accession>
<dbReference type="EMBL" id="MN718199">
    <property type="protein sequence ID" value="QGZ16106.1"/>
    <property type="molecule type" value="Genomic_DNA"/>
</dbReference>
<evidence type="ECO:0000313" key="2">
    <source>
        <dbReference type="Proteomes" id="UP000433471"/>
    </source>
</evidence>
<proteinExistence type="predicted"/>
<evidence type="ECO:0000313" key="1">
    <source>
        <dbReference type="EMBL" id="QGZ16106.1"/>
    </source>
</evidence>